<dbReference type="OrthoDB" id="1143238at2"/>
<dbReference type="EMBL" id="CP018155">
    <property type="protein sequence ID" value="APG64113.1"/>
    <property type="molecule type" value="Genomic_DNA"/>
</dbReference>
<dbReference type="Proteomes" id="UP000181898">
    <property type="component" value="Chromosome"/>
</dbReference>
<evidence type="ECO:0000313" key="2">
    <source>
        <dbReference type="EMBL" id="APG64113.1"/>
    </source>
</evidence>
<evidence type="ECO:0000256" key="1">
    <source>
        <dbReference type="SAM" id="Phobius"/>
    </source>
</evidence>
<sequence>MAKQKQLVIRNLILILVFIGLTNFTTTNPKESKTINKATVTNTNSVVIPLLQKDFIGFKEALAFKESQGKYNAVNSLGYLGKYQFGKTTLLRFRIYNTKAFLNTPELQEKAFIALCKVNKYILRKDIKRSVGKTINGIKITESGILAAAHLSGAGNVKKYLRSKGVNKFSDAYGATIESYLNKFKGYDVSVIQANKKATV</sequence>
<name>A0A1L3JGB8_9FLAO</name>
<organism evidence="2 3">
    <name type="scientific">Tenacibaculum todarodis</name>
    <dbReference type="NCBI Taxonomy" id="1850252"/>
    <lineage>
        <taxon>Bacteria</taxon>
        <taxon>Pseudomonadati</taxon>
        <taxon>Bacteroidota</taxon>
        <taxon>Flavobacteriia</taxon>
        <taxon>Flavobacteriales</taxon>
        <taxon>Flavobacteriaceae</taxon>
        <taxon>Tenacibaculum</taxon>
    </lineage>
</organism>
<keyword evidence="1" id="KW-0812">Transmembrane</keyword>
<proteinExistence type="predicted"/>
<accession>A0A1L3JGB8</accession>
<keyword evidence="3" id="KW-1185">Reference proteome</keyword>
<keyword evidence="1" id="KW-1133">Transmembrane helix</keyword>
<feature type="transmembrane region" description="Helical" evidence="1">
    <location>
        <begin position="7"/>
        <end position="26"/>
    </location>
</feature>
<dbReference type="STRING" id="1850252.LPB136_01465"/>
<protein>
    <submittedName>
        <fullName evidence="2">Peptidoglycan-binding protein LysM</fullName>
    </submittedName>
</protein>
<evidence type="ECO:0000313" key="3">
    <source>
        <dbReference type="Proteomes" id="UP000181898"/>
    </source>
</evidence>
<keyword evidence="1" id="KW-0472">Membrane</keyword>
<gene>
    <name evidence="2" type="ORF">LPB136_01465</name>
</gene>
<reference evidence="2 3" key="1">
    <citation type="submission" date="2016-11" db="EMBL/GenBank/DDBJ databases">
        <title>Tenacibaculum sp. LPB0136, isolated from marine environment.</title>
        <authorList>
            <person name="Kim E."/>
            <person name="Yi H."/>
        </authorList>
    </citation>
    <scope>NUCLEOTIDE SEQUENCE [LARGE SCALE GENOMIC DNA]</scope>
    <source>
        <strain evidence="2 3">LPB0136</strain>
    </source>
</reference>
<dbReference type="KEGG" id="ten:LPB136_01465"/>
<dbReference type="AlphaFoldDB" id="A0A1L3JGB8"/>